<accession>A0A200QT41</accession>
<feature type="domain" description="F-box" evidence="1">
    <location>
        <begin position="1"/>
        <end position="44"/>
    </location>
</feature>
<dbReference type="NCBIfam" id="TIGR01640">
    <property type="entry name" value="F_box_assoc_1"/>
    <property type="match status" value="1"/>
</dbReference>
<dbReference type="AlphaFoldDB" id="A0A200QT41"/>
<dbReference type="Pfam" id="PF12937">
    <property type="entry name" value="F-box-like"/>
    <property type="match status" value="1"/>
</dbReference>
<protein>
    <submittedName>
        <fullName evidence="2">F-box domain</fullName>
    </submittedName>
</protein>
<reference evidence="2 3" key="1">
    <citation type="journal article" date="2017" name="Mol. Plant">
        <title>The Genome of Medicinal Plant Macleaya cordata Provides New Insights into Benzylisoquinoline Alkaloids Metabolism.</title>
        <authorList>
            <person name="Liu X."/>
            <person name="Liu Y."/>
            <person name="Huang P."/>
            <person name="Ma Y."/>
            <person name="Qing Z."/>
            <person name="Tang Q."/>
            <person name="Cao H."/>
            <person name="Cheng P."/>
            <person name="Zheng Y."/>
            <person name="Yuan Z."/>
            <person name="Zhou Y."/>
            <person name="Liu J."/>
            <person name="Tang Z."/>
            <person name="Zhuo Y."/>
            <person name="Zhang Y."/>
            <person name="Yu L."/>
            <person name="Huang J."/>
            <person name="Yang P."/>
            <person name="Peng Q."/>
            <person name="Zhang J."/>
            <person name="Jiang W."/>
            <person name="Zhang Z."/>
            <person name="Lin K."/>
            <person name="Ro D.K."/>
            <person name="Chen X."/>
            <person name="Xiong X."/>
            <person name="Shang Y."/>
            <person name="Huang S."/>
            <person name="Zeng J."/>
        </authorList>
    </citation>
    <scope>NUCLEOTIDE SEQUENCE [LARGE SCALE GENOMIC DNA]</scope>
    <source>
        <strain evidence="3">cv. BLH2017</strain>
        <tissue evidence="2">Root</tissue>
    </source>
</reference>
<sequence>MENLLPADIKLDIFSRLPAESVLQCRQVCKTWRSLLHLPVFAHMHLCRTQHLEDHSYDNHSNDAAKMGLLLLVALKGERYSNYQLCYHEYDENDERSFKLPLTIINHPVVKPTYALVGSCNGLIYFTLKQPYNDPFYICNPITREYVILPRFNNSNLIVGGYPKGCMVWGFGYLPSTNEYKVVRIHLYTNPYQPSGWYKHDEIDAQVYTLGSGSGWRKIKYSSPLPICKLLAPWGVLANGALYWLGSGGKSFTFDLADEELRYFLSPPYEDEDNYSYFQMWGGRLSYVHKKVNEGIDIWSFKKNKKSGGVQKDMKEQEYQSWNWSKEFTIAMNMEAGDYEPFALTKSGEVLMSFRRSYEQKLLSRYDPKTATLTKLDTDFVLSSAITHVNSFVSLKDIGEDAKIIEPAEGLPELVKLQPECC</sequence>
<dbReference type="EMBL" id="MVGT01001103">
    <property type="protein sequence ID" value="OVA13637.1"/>
    <property type="molecule type" value="Genomic_DNA"/>
</dbReference>
<organism evidence="2 3">
    <name type="scientific">Macleaya cordata</name>
    <name type="common">Five-seeded plume-poppy</name>
    <name type="synonym">Bocconia cordata</name>
    <dbReference type="NCBI Taxonomy" id="56857"/>
    <lineage>
        <taxon>Eukaryota</taxon>
        <taxon>Viridiplantae</taxon>
        <taxon>Streptophyta</taxon>
        <taxon>Embryophyta</taxon>
        <taxon>Tracheophyta</taxon>
        <taxon>Spermatophyta</taxon>
        <taxon>Magnoliopsida</taxon>
        <taxon>Ranunculales</taxon>
        <taxon>Papaveraceae</taxon>
        <taxon>Papaveroideae</taxon>
        <taxon>Macleaya</taxon>
    </lineage>
</organism>
<evidence type="ECO:0000313" key="2">
    <source>
        <dbReference type="EMBL" id="OVA13637.1"/>
    </source>
</evidence>
<dbReference type="CDD" id="cd22157">
    <property type="entry name" value="F-box_AtFBW1-like"/>
    <property type="match status" value="1"/>
</dbReference>
<keyword evidence="3" id="KW-1185">Reference proteome</keyword>
<gene>
    <name evidence="2" type="ORF">BVC80_373g38</name>
</gene>
<dbReference type="InterPro" id="IPR001810">
    <property type="entry name" value="F-box_dom"/>
</dbReference>
<dbReference type="Proteomes" id="UP000195402">
    <property type="component" value="Unassembled WGS sequence"/>
</dbReference>
<dbReference type="InterPro" id="IPR050796">
    <property type="entry name" value="SCF_F-box_component"/>
</dbReference>
<dbReference type="InterPro" id="IPR013187">
    <property type="entry name" value="F-box-assoc_dom_typ3"/>
</dbReference>
<proteinExistence type="predicted"/>
<evidence type="ECO:0000259" key="1">
    <source>
        <dbReference type="PROSITE" id="PS50181"/>
    </source>
</evidence>
<dbReference type="SUPFAM" id="SSF81383">
    <property type="entry name" value="F-box domain"/>
    <property type="match status" value="1"/>
</dbReference>
<dbReference type="PROSITE" id="PS50181">
    <property type="entry name" value="FBOX"/>
    <property type="match status" value="1"/>
</dbReference>
<dbReference type="STRING" id="56857.A0A200QT41"/>
<dbReference type="InterPro" id="IPR036047">
    <property type="entry name" value="F-box-like_dom_sf"/>
</dbReference>
<dbReference type="PANTHER" id="PTHR31672:SF13">
    <property type="entry name" value="F-BOX PROTEIN CPR30-LIKE"/>
    <property type="match status" value="1"/>
</dbReference>
<dbReference type="PANTHER" id="PTHR31672">
    <property type="entry name" value="BNACNNG10540D PROTEIN"/>
    <property type="match status" value="1"/>
</dbReference>
<dbReference type="Pfam" id="PF08268">
    <property type="entry name" value="FBA_3"/>
    <property type="match status" value="1"/>
</dbReference>
<comment type="caution">
    <text evidence="2">The sequence shown here is derived from an EMBL/GenBank/DDBJ whole genome shotgun (WGS) entry which is preliminary data.</text>
</comment>
<dbReference type="Gene3D" id="1.20.1280.50">
    <property type="match status" value="1"/>
</dbReference>
<name>A0A200QT41_MACCD</name>
<dbReference type="OrthoDB" id="610337at2759"/>
<dbReference type="SMART" id="SM00256">
    <property type="entry name" value="FBOX"/>
    <property type="match status" value="1"/>
</dbReference>
<dbReference type="OMA" id="NSENDIW"/>
<evidence type="ECO:0000313" key="3">
    <source>
        <dbReference type="Proteomes" id="UP000195402"/>
    </source>
</evidence>
<dbReference type="InterPro" id="IPR017451">
    <property type="entry name" value="F-box-assoc_interact_dom"/>
</dbReference>
<dbReference type="InParanoid" id="A0A200QT41"/>